<feature type="domain" description="Nudix hydrolase" evidence="4">
    <location>
        <begin position="6"/>
        <end position="137"/>
    </location>
</feature>
<sequence length="145" mass="16832">MNKRRPRTLSAGMVIVRPEAAEWRFLLLRAYQYWDFPKGRTEAGETPLQAAWREVAEETGITELDLAWGEDYIETGPYARGKVARYYLARTETRKVVLGIAPELGTPEHHEWRWVDETTAYHLTAPRVRQVLDWATHRLPRCPAA</sequence>
<reference evidence="5 6" key="1">
    <citation type="submission" date="2019-06" db="EMBL/GenBank/DDBJ databases">
        <title>Metagenome assembled Genome of Spiribacter salinus SL48-SHIP from the microbial mat of Salt Lake 48 (Novosibirsk region, Russia).</title>
        <authorList>
            <person name="Shipova A."/>
            <person name="Rozanov A.S."/>
            <person name="Bryanskaya A.V."/>
            <person name="Peltek S.E."/>
        </authorList>
    </citation>
    <scope>NUCLEOTIDE SEQUENCE [LARGE SCALE GENOMIC DNA]</scope>
    <source>
        <strain evidence="5">SL48-SHIP-2</strain>
    </source>
</reference>
<dbReference type="RefSeq" id="WP_016352675.1">
    <property type="nucleotide sequence ID" value="NZ_MBFX01000005.1"/>
</dbReference>
<dbReference type="GO" id="GO:0006754">
    <property type="term" value="P:ATP biosynthetic process"/>
    <property type="evidence" value="ECO:0007669"/>
    <property type="project" value="TreeGrafter"/>
</dbReference>
<name>A0A540VQG9_9GAMM</name>
<evidence type="ECO:0000259" key="4">
    <source>
        <dbReference type="PROSITE" id="PS51462"/>
    </source>
</evidence>
<dbReference type="SUPFAM" id="SSF55811">
    <property type="entry name" value="Nudix"/>
    <property type="match status" value="1"/>
</dbReference>
<dbReference type="GO" id="GO:0004081">
    <property type="term" value="F:bis(5'-nucleosyl)-tetraphosphatase (asymmetrical) activity"/>
    <property type="evidence" value="ECO:0007669"/>
    <property type="project" value="TreeGrafter"/>
</dbReference>
<dbReference type="STRING" id="1260251.SPISAL_01345"/>
<dbReference type="AlphaFoldDB" id="A0A540VQG9"/>
<dbReference type="PRINTS" id="PR00502">
    <property type="entry name" value="NUDIXFAMILY"/>
</dbReference>
<dbReference type="PANTHER" id="PTHR21340">
    <property type="entry name" value="DIADENOSINE 5,5-P1,P4-TETRAPHOSPHATE PYROPHOSPHOHYDROLASE MUTT"/>
    <property type="match status" value="1"/>
</dbReference>
<proteinExistence type="inferred from homology"/>
<organism evidence="5 6">
    <name type="scientific">Spiribacter salinus</name>
    <dbReference type="NCBI Taxonomy" id="1335746"/>
    <lineage>
        <taxon>Bacteria</taxon>
        <taxon>Pseudomonadati</taxon>
        <taxon>Pseudomonadota</taxon>
        <taxon>Gammaproteobacteria</taxon>
        <taxon>Chromatiales</taxon>
        <taxon>Ectothiorhodospiraceae</taxon>
        <taxon>Spiribacter</taxon>
    </lineage>
</organism>
<dbReference type="PROSITE" id="PS00893">
    <property type="entry name" value="NUDIX_BOX"/>
    <property type="match status" value="1"/>
</dbReference>
<dbReference type="PANTHER" id="PTHR21340:SF0">
    <property type="entry name" value="BIS(5'-NUCLEOSYL)-TETRAPHOSPHATASE [ASYMMETRICAL]"/>
    <property type="match status" value="1"/>
</dbReference>
<dbReference type="Proteomes" id="UP000315400">
    <property type="component" value="Unassembled WGS sequence"/>
</dbReference>
<evidence type="ECO:0000256" key="2">
    <source>
        <dbReference type="ARBA" id="ARBA00022801"/>
    </source>
</evidence>
<comment type="caution">
    <text evidence="5">The sequence shown here is derived from an EMBL/GenBank/DDBJ whole genome shotgun (WGS) entry which is preliminary data.</text>
</comment>
<dbReference type="EMBL" id="VIFK01000116">
    <property type="protein sequence ID" value="TQE98916.1"/>
    <property type="molecule type" value="Genomic_DNA"/>
</dbReference>
<evidence type="ECO:0000313" key="5">
    <source>
        <dbReference type="EMBL" id="TQE98916.1"/>
    </source>
</evidence>
<dbReference type="Pfam" id="PF00293">
    <property type="entry name" value="NUDIX"/>
    <property type="match status" value="1"/>
</dbReference>
<keyword evidence="2 3" id="KW-0378">Hydrolase</keyword>
<dbReference type="InterPro" id="IPR015797">
    <property type="entry name" value="NUDIX_hydrolase-like_dom_sf"/>
</dbReference>
<dbReference type="InterPro" id="IPR020476">
    <property type="entry name" value="Nudix_hydrolase"/>
</dbReference>
<evidence type="ECO:0000256" key="1">
    <source>
        <dbReference type="ARBA" id="ARBA00001946"/>
    </source>
</evidence>
<dbReference type="Gene3D" id="3.90.79.10">
    <property type="entry name" value="Nucleoside Triphosphate Pyrophosphohydrolase"/>
    <property type="match status" value="1"/>
</dbReference>
<dbReference type="InterPro" id="IPR000086">
    <property type="entry name" value="NUDIX_hydrolase_dom"/>
</dbReference>
<gene>
    <name evidence="5" type="ORF">FKY71_11335</name>
</gene>
<comment type="similarity">
    <text evidence="3">Belongs to the Nudix hydrolase family.</text>
</comment>
<comment type="cofactor">
    <cofactor evidence="1">
        <name>Mg(2+)</name>
        <dbReference type="ChEBI" id="CHEBI:18420"/>
    </cofactor>
</comment>
<dbReference type="InterPro" id="IPR020084">
    <property type="entry name" value="NUDIX_hydrolase_CS"/>
</dbReference>
<accession>A0A540VQG9</accession>
<dbReference type="GO" id="GO:0006167">
    <property type="term" value="P:AMP biosynthetic process"/>
    <property type="evidence" value="ECO:0007669"/>
    <property type="project" value="TreeGrafter"/>
</dbReference>
<protein>
    <submittedName>
        <fullName evidence="5">NUDIX domain-containing protein</fullName>
    </submittedName>
</protein>
<dbReference type="PROSITE" id="PS51462">
    <property type="entry name" value="NUDIX"/>
    <property type="match status" value="1"/>
</dbReference>
<evidence type="ECO:0000313" key="6">
    <source>
        <dbReference type="Proteomes" id="UP000315400"/>
    </source>
</evidence>
<dbReference type="InterPro" id="IPR051325">
    <property type="entry name" value="Nudix_hydrolase_domain"/>
</dbReference>
<evidence type="ECO:0000256" key="3">
    <source>
        <dbReference type="RuleBase" id="RU003476"/>
    </source>
</evidence>